<feature type="transmembrane region" description="Helical" evidence="6">
    <location>
        <begin position="334"/>
        <end position="355"/>
    </location>
</feature>
<evidence type="ECO:0000256" key="6">
    <source>
        <dbReference type="SAM" id="Phobius"/>
    </source>
</evidence>
<dbReference type="InterPro" id="IPR036259">
    <property type="entry name" value="MFS_trans_sf"/>
</dbReference>
<feature type="transmembrane region" description="Helical" evidence="6">
    <location>
        <begin position="141"/>
        <end position="161"/>
    </location>
</feature>
<dbReference type="EMBL" id="PKLZ01000001">
    <property type="protein sequence ID" value="PLW84324.1"/>
    <property type="molecule type" value="Genomic_DNA"/>
</dbReference>
<dbReference type="AlphaFoldDB" id="A0A2N5Y7F7"/>
<reference evidence="9" key="1">
    <citation type="submission" date="2017-11" db="EMBL/GenBank/DDBJ databases">
        <title>The draft genome sequence of Chromatocurvus sp. F02.</title>
        <authorList>
            <person name="Du Z.-J."/>
            <person name="Chang Y.-Q."/>
        </authorList>
    </citation>
    <scope>NUCLEOTIDE SEQUENCE [LARGE SCALE GENOMIC DNA]</scope>
    <source>
        <strain evidence="9">F02</strain>
    </source>
</reference>
<sequence>MGDSVLKALSSTQFAFLGAGLIAISYGLARFAFGLFVPPIREELGLSAQVMGALGSLPFISFVVTSLFAASVVERVGPRVAAVAAAVLACMGLAFVSQANGAGVLGTGLLTCGIATGMMMPALSAGNGVAIRPELHDRTVAIMNAGTGLGIAVSVPAVILLSNAWRAAYVSFALFAAIGALAAWAWMPQKKSLSTLSITEETGARKILRAPLWKLTVFTGGMGFVSAAFWVFAPDLAVVRGGLPEHLTGWLWLAIGLAGLAGAFAGDLIARFGAARTQSGALIALSLAMLLLLVFPGQLALAILSASIFGFAYMTLTGVYLVTGIRLTPGHRSLGPAIAFLPVAIGQACGSAIAGSTVTHFGYVTTFTGAMVIGLLIAALFPWYPRAGTGRD</sequence>
<feature type="transmembrane region" description="Helical" evidence="6">
    <location>
        <begin position="53"/>
        <end position="73"/>
    </location>
</feature>
<evidence type="ECO:0000256" key="1">
    <source>
        <dbReference type="ARBA" id="ARBA00004651"/>
    </source>
</evidence>
<name>A0A2N5Y7F7_9GAMM</name>
<keyword evidence="3 6" id="KW-0812">Transmembrane</keyword>
<dbReference type="PROSITE" id="PS50850">
    <property type="entry name" value="MFS"/>
    <property type="match status" value="1"/>
</dbReference>
<protein>
    <submittedName>
        <fullName evidence="8">MFS transporter</fullName>
    </submittedName>
</protein>
<dbReference type="SUPFAM" id="SSF103473">
    <property type="entry name" value="MFS general substrate transporter"/>
    <property type="match status" value="1"/>
</dbReference>
<dbReference type="InterPro" id="IPR020846">
    <property type="entry name" value="MFS_dom"/>
</dbReference>
<evidence type="ECO:0000313" key="8">
    <source>
        <dbReference type="EMBL" id="PLW84324.1"/>
    </source>
</evidence>
<feature type="transmembrane region" description="Helical" evidence="6">
    <location>
        <begin position="249"/>
        <end position="270"/>
    </location>
</feature>
<dbReference type="PANTHER" id="PTHR43124">
    <property type="entry name" value="PURINE EFFLUX PUMP PBUE"/>
    <property type="match status" value="1"/>
</dbReference>
<dbReference type="InterPro" id="IPR011701">
    <property type="entry name" value="MFS"/>
</dbReference>
<dbReference type="GO" id="GO:0022857">
    <property type="term" value="F:transmembrane transporter activity"/>
    <property type="evidence" value="ECO:0007669"/>
    <property type="project" value="InterPro"/>
</dbReference>
<feature type="transmembrane region" description="Helical" evidence="6">
    <location>
        <begin position="212"/>
        <end position="233"/>
    </location>
</feature>
<organism evidence="8 9">
    <name type="scientific">Kineobactrum sediminis</name>
    <dbReference type="NCBI Taxonomy" id="1905677"/>
    <lineage>
        <taxon>Bacteria</taxon>
        <taxon>Pseudomonadati</taxon>
        <taxon>Pseudomonadota</taxon>
        <taxon>Gammaproteobacteria</taxon>
        <taxon>Cellvibrionales</taxon>
        <taxon>Halieaceae</taxon>
        <taxon>Kineobactrum</taxon>
    </lineage>
</organism>
<dbReference type="InterPro" id="IPR050189">
    <property type="entry name" value="MFS_Efflux_Transporters"/>
</dbReference>
<keyword evidence="2" id="KW-1003">Cell membrane</keyword>
<feature type="transmembrane region" description="Helical" evidence="6">
    <location>
        <begin position="12"/>
        <end position="33"/>
    </location>
</feature>
<evidence type="ECO:0000256" key="4">
    <source>
        <dbReference type="ARBA" id="ARBA00022989"/>
    </source>
</evidence>
<evidence type="ECO:0000256" key="3">
    <source>
        <dbReference type="ARBA" id="ARBA00022692"/>
    </source>
</evidence>
<evidence type="ECO:0000256" key="5">
    <source>
        <dbReference type="ARBA" id="ARBA00023136"/>
    </source>
</evidence>
<accession>A0A2N5Y7F7</accession>
<feature type="domain" description="Major facilitator superfamily (MFS) profile" evidence="7">
    <location>
        <begin position="11"/>
        <end position="386"/>
    </location>
</feature>
<feature type="transmembrane region" description="Helical" evidence="6">
    <location>
        <begin position="167"/>
        <end position="187"/>
    </location>
</feature>
<feature type="transmembrane region" description="Helical" evidence="6">
    <location>
        <begin position="301"/>
        <end position="322"/>
    </location>
</feature>
<feature type="transmembrane region" description="Helical" evidence="6">
    <location>
        <begin position="80"/>
        <end position="99"/>
    </location>
</feature>
<evidence type="ECO:0000313" key="9">
    <source>
        <dbReference type="Proteomes" id="UP000234845"/>
    </source>
</evidence>
<keyword evidence="9" id="KW-1185">Reference proteome</keyword>
<proteinExistence type="predicted"/>
<dbReference type="GO" id="GO:0005886">
    <property type="term" value="C:plasma membrane"/>
    <property type="evidence" value="ECO:0007669"/>
    <property type="project" value="UniProtKB-SubCell"/>
</dbReference>
<evidence type="ECO:0000259" key="7">
    <source>
        <dbReference type="PROSITE" id="PS50850"/>
    </source>
</evidence>
<evidence type="ECO:0000256" key="2">
    <source>
        <dbReference type="ARBA" id="ARBA00022475"/>
    </source>
</evidence>
<dbReference type="Proteomes" id="UP000234845">
    <property type="component" value="Unassembled WGS sequence"/>
</dbReference>
<dbReference type="Gene3D" id="1.20.1250.20">
    <property type="entry name" value="MFS general substrate transporter like domains"/>
    <property type="match status" value="2"/>
</dbReference>
<feature type="transmembrane region" description="Helical" evidence="6">
    <location>
        <begin position="277"/>
        <end position="295"/>
    </location>
</feature>
<feature type="transmembrane region" description="Helical" evidence="6">
    <location>
        <begin position="361"/>
        <end position="384"/>
    </location>
</feature>
<gene>
    <name evidence="8" type="ORF">CWI75_03005</name>
</gene>
<keyword evidence="5 6" id="KW-0472">Membrane</keyword>
<feature type="transmembrane region" description="Helical" evidence="6">
    <location>
        <begin position="105"/>
        <end position="129"/>
    </location>
</feature>
<keyword evidence="4 6" id="KW-1133">Transmembrane helix</keyword>
<dbReference type="Pfam" id="PF07690">
    <property type="entry name" value="MFS_1"/>
    <property type="match status" value="1"/>
</dbReference>
<comment type="caution">
    <text evidence="8">The sequence shown here is derived from an EMBL/GenBank/DDBJ whole genome shotgun (WGS) entry which is preliminary data.</text>
</comment>
<comment type="subcellular location">
    <subcellularLocation>
        <location evidence="1">Cell membrane</location>
        <topology evidence="1">Multi-pass membrane protein</topology>
    </subcellularLocation>
</comment>
<dbReference type="PANTHER" id="PTHR43124:SF3">
    <property type="entry name" value="CHLORAMPHENICOL EFFLUX PUMP RV0191"/>
    <property type="match status" value="1"/>
</dbReference>